<dbReference type="RefSeq" id="WP_118988394.1">
    <property type="nucleotide sequence ID" value="NZ_JRMP02000004.1"/>
</dbReference>
<keyword evidence="2" id="KW-0489">Methyltransferase</keyword>
<dbReference type="SUPFAM" id="SSF53335">
    <property type="entry name" value="S-adenosyl-L-methionine-dependent methyltransferases"/>
    <property type="match status" value="1"/>
</dbReference>
<keyword evidence="2" id="KW-0808">Transferase</keyword>
<feature type="domain" description="Methyltransferase type 11" evidence="1">
    <location>
        <begin position="71"/>
        <end position="119"/>
    </location>
</feature>
<evidence type="ECO:0000313" key="3">
    <source>
        <dbReference type="Proteomes" id="UP000029714"/>
    </source>
</evidence>
<dbReference type="PANTHER" id="PTHR43591">
    <property type="entry name" value="METHYLTRANSFERASE"/>
    <property type="match status" value="1"/>
</dbReference>
<gene>
    <name evidence="2" type="ORF">LS64_003600</name>
</gene>
<reference evidence="2 3" key="2">
    <citation type="journal article" date="2016" name="Infect. Immun.">
        <title>Helicobacter saguini, a Novel Helicobacter Isolated from Cotton-Top Tamarins with Ulcerative Colitis, Has Proinflammatory Properties and Induces Typhlocolitis and Dysplasia in Gnotobiotic IL-10-/- Mice.</title>
        <authorList>
            <person name="Shen Z."/>
            <person name="Mannion A."/>
            <person name="Whary M.T."/>
            <person name="Muthupalani S."/>
            <person name="Sheh A."/>
            <person name="Feng Y."/>
            <person name="Gong G."/>
            <person name="Vandamme P."/>
            <person name="Holcombe H.R."/>
            <person name="Paster B.J."/>
            <person name="Fox J.G."/>
        </authorList>
    </citation>
    <scope>NUCLEOTIDE SEQUENCE [LARGE SCALE GENOMIC DNA]</scope>
    <source>
        <strain evidence="2 3">MIT 97-6194</strain>
    </source>
</reference>
<dbReference type="STRING" id="1548018.LS64_14095"/>
<dbReference type="GO" id="GO:0032259">
    <property type="term" value="P:methylation"/>
    <property type="evidence" value="ECO:0007669"/>
    <property type="project" value="UniProtKB-KW"/>
</dbReference>
<keyword evidence="3" id="KW-1185">Reference proteome</keyword>
<dbReference type="Pfam" id="PF08241">
    <property type="entry name" value="Methyltransf_11"/>
    <property type="match status" value="1"/>
</dbReference>
<dbReference type="Gene3D" id="3.40.50.150">
    <property type="entry name" value="Vaccinia Virus protein VP39"/>
    <property type="match status" value="1"/>
</dbReference>
<proteinExistence type="predicted"/>
<dbReference type="InterPro" id="IPR013216">
    <property type="entry name" value="Methyltransf_11"/>
</dbReference>
<name>A0A4U8T613_9HELI</name>
<organism evidence="2 3">
    <name type="scientific">Helicobacter saguini</name>
    <dbReference type="NCBI Taxonomy" id="1548018"/>
    <lineage>
        <taxon>Bacteria</taxon>
        <taxon>Pseudomonadati</taxon>
        <taxon>Campylobacterota</taxon>
        <taxon>Epsilonproteobacteria</taxon>
        <taxon>Campylobacterales</taxon>
        <taxon>Helicobacteraceae</taxon>
        <taxon>Helicobacter</taxon>
    </lineage>
</organism>
<dbReference type="GO" id="GO:0008757">
    <property type="term" value="F:S-adenosylmethionine-dependent methyltransferase activity"/>
    <property type="evidence" value="ECO:0007669"/>
    <property type="project" value="InterPro"/>
</dbReference>
<accession>A0A4U8T613</accession>
<evidence type="ECO:0000259" key="1">
    <source>
        <dbReference type="Pfam" id="PF08241"/>
    </source>
</evidence>
<comment type="caution">
    <text evidence="2">The sequence shown here is derived from an EMBL/GenBank/DDBJ whole genome shotgun (WGS) entry which is preliminary data.</text>
</comment>
<dbReference type="InterPro" id="IPR029063">
    <property type="entry name" value="SAM-dependent_MTases_sf"/>
</dbReference>
<dbReference type="EMBL" id="JRMP02000004">
    <property type="protein sequence ID" value="TLD95010.1"/>
    <property type="molecule type" value="Genomic_DNA"/>
</dbReference>
<evidence type="ECO:0000313" key="2">
    <source>
        <dbReference type="EMBL" id="TLD95010.1"/>
    </source>
</evidence>
<dbReference type="AlphaFoldDB" id="A0A4U8T613"/>
<dbReference type="OrthoDB" id="9804312at2"/>
<dbReference type="Proteomes" id="UP000029714">
    <property type="component" value="Unassembled WGS sequence"/>
</dbReference>
<reference evidence="2 3" key="1">
    <citation type="journal article" date="2014" name="Genome Announc.">
        <title>Draft genome sequences of eight enterohepatic helicobacter species isolated from both laboratory and wild rodents.</title>
        <authorList>
            <person name="Sheh A."/>
            <person name="Shen Z."/>
            <person name="Fox J.G."/>
        </authorList>
    </citation>
    <scope>NUCLEOTIDE SEQUENCE [LARGE SCALE GENOMIC DNA]</scope>
    <source>
        <strain evidence="2 3">MIT 97-6194</strain>
    </source>
</reference>
<dbReference type="CDD" id="cd02440">
    <property type="entry name" value="AdoMet_MTases"/>
    <property type="match status" value="1"/>
</dbReference>
<sequence>MQIIRGGGGVKHLDSKDSKLHFSLDSKNTNLDFQNLNPKLAKILESSTLFNSQNTKDSNNVIESNSQDSNKMIEKHVHLPFKNESFDIVTLLAVLEHLNHPSEMLAEIARVLKPGGILLLTVPSHAAKPVLEFLSYKLKIVSEDEIRDHKRYYAHRDLREIINATKGLKLLTHRYFQLGMNNFCKARKI</sequence>
<protein>
    <submittedName>
        <fullName evidence="2">SAM-dependent methyltransferase</fullName>
    </submittedName>
</protein>